<accession>A0ABR9C8N0</accession>
<dbReference type="Proteomes" id="UP000615687">
    <property type="component" value="Unassembled WGS sequence"/>
</dbReference>
<gene>
    <name evidence="1" type="ORF">IG617_03945</name>
</gene>
<dbReference type="RefSeq" id="WP_192107570.1">
    <property type="nucleotide sequence ID" value="NZ_JACYXJ010000002.1"/>
</dbReference>
<sequence>MKAIDVVVGHYKRNRGSVVDVPEWSETKEPFKVYFDPMTPKERKRINAENDGFFNAEAHVDTLIMKALDESGEPLFTAEDRHRLLTEADGAIIGRIALTIAMPTDRRTLAKN</sequence>
<evidence type="ECO:0000313" key="2">
    <source>
        <dbReference type="Proteomes" id="UP000615687"/>
    </source>
</evidence>
<keyword evidence="2" id="KW-1185">Reference proteome</keyword>
<evidence type="ECO:0000313" key="1">
    <source>
        <dbReference type="EMBL" id="MBD8875435.1"/>
    </source>
</evidence>
<organism evidence="1 2">
    <name type="scientific">Roseibium polysiphoniae</name>
    <dbReference type="NCBI Taxonomy" id="2571221"/>
    <lineage>
        <taxon>Bacteria</taxon>
        <taxon>Pseudomonadati</taxon>
        <taxon>Pseudomonadota</taxon>
        <taxon>Alphaproteobacteria</taxon>
        <taxon>Hyphomicrobiales</taxon>
        <taxon>Stappiaceae</taxon>
        <taxon>Roseibium</taxon>
    </lineage>
</organism>
<proteinExistence type="predicted"/>
<comment type="caution">
    <text evidence="1">The sequence shown here is derived from an EMBL/GenBank/DDBJ whole genome shotgun (WGS) entry which is preliminary data.</text>
</comment>
<reference evidence="1 2" key="1">
    <citation type="submission" date="2020-09" db="EMBL/GenBank/DDBJ databases">
        <title>The genome sequence of type strain Labrenzia polysiphoniae KACC 19711.</title>
        <authorList>
            <person name="Liu Y."/>
        </authorList>
    </citation>
    <scope>NUCLEOTIDE SEQUENCE [LARGE SCALE GENOMIC DNA]</scope>
    <source>
        <strain evidence="1 2">KACC 19711</strain>
    </source>
</reference>
<dbReference type="EMBL" id="JACYXJ010000002">
    <property type="protein sequence ID" value="MBD8875435.1"/>
    <property type="molecule type" value="Genomic_DNA"/>
</dbReference>
<name>A0ABR9C8N0_9HYPH</name>
<protein>
    <submittedName>
        <fullName evidence="1">Uncharacterized protein</fullName>
    </submittedName>
</protein>